<feature type="transmembrane region" description="Helical" evidence="10">
    <location>
        <begin position="362"/>
        <end position="381"/>
    </location>
</feature>
<feature type="domain" description="Potassium channel" evidence="11">
    <location>
        <begin position="428"/>
        <end position="496"/>
    </location>
</feature>
<evidence type="ECO:0000256" key="6">
    <source>
        <dbReference type="ARBA" id="ARBA00023136"/>
    </source>
</evidence>
<evidence type="ECO:0000313" key="13">
    <source>
        <dbReference type="Proteomes" id="UP000198406"/>
    </source>
</evidence>
<evidence type="ECO:0000256" key="3">
    <source>
        <dbReference type="ARBA" id="ARBA00022692"/>
    </source>
</evidence>
<keyword evidence="4 10" id="KW-1133">Transmembrane helix</keyword>
<dbReference type="PANTHER" id="PTHR11003">
    <property type="entry name" value="POTASSIUM CHANNEL, SUBFAMILY K"/>
    <property type="match status" value="1"/>
</dbReference>
<dbReference type="InParanoid" id="A0A1Z5KMS9"/>
<keyword evidence="2 8" id="KW-0813">Transport</keyword>
<evidence type="ECO:0000313" key="12">
    <source>
        <dbReference type="EMBL" id="GAX27634.1"/>
    </source>
</evidence>
<keyword evidence="13" id="KW-1185">Reference proteome</keyword>
<dbReference type="OrthoDB" id="48488at2759"/>
<gene>
    <name evidence="12" type="ORF">FisN_13Hh275</name>
</gene>
<keyword evidence="6 10" id="KW-0472">Membrane</keyword>
<feature type="region of interest" description="Disordered" evidence="9">
    <location>
        <begin position="524"/>
        <end position="573"/>
    </location>
</feature>
<evidence type="ECO:0000256" key="9">
    <source>
        <dbReference type="SAM" id="MobiDB-lite"/>
    </source>
</evidence>
<feature type="transmembrane region" description="Helical" evidence="10">
    <location>
        <begin position="401"/>
        <end position="421"/>
    </location>
</feature>
<evidence type="ECO:0000256" key="1">
    <source>
        <dbReference type="ARBA" id="ARBA00004141"/>
    </source>
</evidence>
<dbReference type="AlphaFoldDB" id="A0A1Z5KMS9"/>
<dbReference type="PRINTS" id="PR01333">
    <property type="entry name" value="2POREKCHANEL"/>
</dbReference>
<evidence type="ECO:0000256" key="2">
    <source>
        <dbReference type="ARBA" id="ARBA00022448"/>
    </source>
</evidence>
<keyword evidence="5 8" id="KW-0406">Ion transport</keyword>
<evidence type="ECO:0000259" key="11">
    <source>
        <dbReference type="Pfam" id="PF07885"/>
    </source>
</evidence>
<dbReference type="Pfam" id="PF07885">
    <property type="entry name" value="Ion_trans_2"/>
    <property type="match status" value="2"/>
</dbReference>
<feature type="transmembrane region" description="Helical" evidence="10">
    <location>
        <begin position="472"/>
        <end position="490"/>
    </location>
</feature>
<feature type="compositionally biased region" description="Acidic residues" evidence="9">
    <location>
        <begin position="559"/>
        <end position="573"/>
    </location>
</feature>
<comment type="subcellular location">
    <subcellularLocation>
        <location evidence="1">Membrane</location>
        <topology evidence="1">Multi-pass membrane protein</topology>
    </subcellularLocation>
</comment>
<dbReference type="InterPro" id="IPR013099">
    <property type="entry name" value="K_chnl_dom"/>
</dbReference>
<protein>
    <recommendedName>
        <fullName evidence="11">Potassium channel domain-containing protein</fullName>
    </recommendedName>
</protein>
<keyword evidence="7 8" id="KW-0407">Ion channel</keyword>
<dbReference type="PANTHER" id="PTHR11003:SF345">
    <property type="entry name" value="TWIK FAMILY OF POTASSIUM CHANNELS PROTEIN 18"/>
    <property type="match status" value="1"/>
</dbReference>
<dbReference type="GO" id="GO:0015271">
    <property type="term" value="F:outward rectifier potassium channel activity"/>
    <property type="evidence" value="ECO:0007669"/>
    <property type="project" value="TreeGrafter"/>
</dbReference>
<keyword evidence="3 8" id="KW-0812">Transmembrane</keyword>
<evidence type="ECO:0000256" key="5">
    <source>
        <dbReference type="ARBA" id="ARBA00023065"/>
    </source>
</evidence>
<dbReference type="GO" id="GO:0022841">
    <property type="term" value="F:potassium ion leak channel activity"/>
    <property type="evidence" value="ECO:0007669"/>
    <property type="project" value="TreeGrafter"/>
</dbReference>
<comment type="similarity">
    <text evidence="8">Belongs to the two pore domain potassium channel (TC 1.A.1.8) family.</text>
</comment>
<feature type="domain" description="Potassium channel" evidence="11">
    <location>
        <begin position="334"/>
        <end position="385"/>
    </location>
</feature>
<feature type="transmembrane region" description="Helical" evidence="10">
    <location>
        <begin position="331"/>
        <end position="350"/>
    </location>
</feature>
<dbReference type="Gene3D" id="1.10.287.70">
    <property type="match status" value="1"/>
</dbReference>
<sequence>MSPDTSENSAEDTVASEAMTLFHRNSSRNTVSSPRSDSRVCKAIDKSLHQSAQLVSRSAHLAAEATKAGIKHSVSGGRAICLRHPRMFSILLGVLLPLWLIIFISLGFGYFLSLVEAPNEVRANDSYLAARDEVRMISWLASNYTRSLPLLCFDQYMRIKANLTQDTDSNLHDYITDVFEAQNNNYVYETRQFAMNETVTISPELKTFMARCGRISSPKIEELIKRALRTARELDGDLSFNWIRCYEGASGVSSRTIKVGKQRRVAHRIEEVRYAEQHEFYENQWEKDRQTKMKELAEIYMTRDNLSSEEAHSKALWETATLATGGEACGFNSAASAFFFFTIMTTVGYGNQTPTTSVGRSLIISFGFIGILMFGIILARAGRVVSAIFDDFLGRVHPAFITRPWVSFLFWTGAYWGWMVVQAELYMRWKEGRLGNFFSFDDAFWFAFLTSTTVGLGDFYVDPEVIIVSDLLWIPAVILVGFLFFSAFLTKMIDVINMLRPAGDRKDLIDEMLDQLISEANPKGEPTFIEVDDNIDPPRNDESEVESAQQTSSFRDLQSIDEEVSHDEEAESA</sequence>
<dbReference type="SUPFAM" id="SSF81324">
    <property type="entry name" value="Voltage-gated potassium channels"/>
    <property type="match status" value="2"/>
</dbReference>
<feature type="transmembrane region" description="Helical" evidence="10">
    <location>
        <begin position="442"/>
        <end position="460"/>
    </location>
</feature>
<dbReference type="GO" id="GO:0030322">
    <property type="term" value="P:stabilization of membrane potential"/>
    <property type="evidence" value="ECO:0007669"/>
    <property type="project" value="TreeGrafter"/>
</dbReference>
<comment type="caution">
    <text evidence="12">The sequence shown here is derived from an EMBL/GenBank/DDBJ whole genome shotgun (WGS) entry which is preliminary data.</text>
</comment>
<dbReference type="Proteomes" id="UP000198406">
    <property type="component" value="Unassembled WGS sequence"/>
</dbReference>
<feature type="compositionally biased region" description="Polar residues" evidence="9">
    <location>
        <begin position="546"/>
        <end position="556"/>
    </location>
</feature>
<evidence type="ECO:0000256" key="8">
    <source>
        <dbReference type="RuleBase" id="RU003857"/>
    </source>
</evidence>
<evidence type="ECO:0000256" key="4">
    <source>
        <dbReference type="ARBA" id="ARBA00022989"/>
    </source>
</evidence>
<organism evidence="12 13">
    <name type="scientific">Fistulifera solaris</name>
    <name type="common">Oleaginous diatom</name>
    <dbReference type="NCBI Taxonomy" id="1519565"/>
    <lineage>
        <taxon>Eukaryota</taxon>
        <taxon>Sar</taxon>
        <taxon>Stramenopiles</taxon>
        <taxon>Ochrophyta</taxon>
        <taxon>Bacillariophyta</taxon>
        <taxon>Bacillariophyceae</taxon>
        <taxon>Bacillariophycidae</taxon>
        <taxon>Naviculales</taxon>
        <taxon>Naviculaceae</taxon>
        <taxon>Fistulifera</taxon>
    </lineage>
</organism>
<dbReference type="InterPro" id="IPR003280">
    <property type="entry name" value="2pore_dom_K_chnl"/>
</dbReference>
<evidence type="ECO:0000256" key="10">
    <source>
        <dbReference type="SAM" id="Phobius"/>
    </source>
</evidence>
<evidence type="ECO:0000256" key="7">
    <source>
        <dbReference type="ARBA" id="ARBA00023303"/>
    </source>
</evidence>
<reference evidence="12 13" key="1">
    <citation type="journal article" date="2015" name="Plant Cell">
        <title>Oil accumulation by the oleaginous diatom Fistulifera solaris as revealed by the genome and transcriptome.</title>
        <authorList>
            <person name="Tanaka T."/>
            <person name="Maeda Y."/>
            <person name="Veluchamy A."/>
            <person name="Tanaka M."/>
            <person name="Abida H."/>
            <person name="Marechal E."/>
            <person name="Bowler C."/>
            <person name="Muto M."/>
            <person name="Sunaga Y."/>
            <person name="Tanaka M."/>
            <person name="Yoshino T."/>
            <person name="Taniguchi T."/>
            <person name="Fukuda Y."/>
            <person name="Nemoto M."/>
            <person name="Matsumoto M."/>
            <person name="Wong P.S."/>
            <person name="Aburatani S."/>
            <person name="Fujibuchi W."/>
        </authorList>
    </citation>
    <scope>NUCLEOTIDE SEQUENCE [LARGE SCALE GENOMIC DNA]</scope>
    <source>
        <strain evidence="12 13">JPCC DA0580</strain>
    </source>
</reference>
<dbReference type="EMBL" id="BDSP01000259">
    <property type="protein sequence ID" value="GAX27634.1"/>
    <property type="molecule type" value="Genomic_DNA"/>
</dbReference>
<accession>A0A1Z5KMS9</accession>
<feature type="transmembrane region" description="Helical" evidence="10">
    <location>
        <begin position="88"/>
        <end position="112"/>
    </location>
</feature>
<name>A0A1Z5KMS9_FISSO</name>
<dbReference type="GO" id="GO:0005886">
    <property type="term" value="C:plasma membrane"/>
    <property type="evidence" value="ECO:0007669"/>
    <property type="project" value="TreeGrafter"/>
</dbReference>
<proteinExistence type="inferred from homology"/>